<comment type="function">
    <text evidence="3">May play a role in cellular stress response.</text>
</comment>
<dbReference type="Gene3D" id="2.60.120.650">
    <property type="entry name" value="Cupin"/>
    <property type="match status" value="1"/>
</dbReference>
<dbReference type="Proteomes" id="UP001162164">
    <property type="component" value="Unassembled WGS sequence"/>
</dbReference>
<protein>
    <recommendedName>
        <fullName evidence="4">JmjC domain-containing protein</fullName>
    </recommendedName>
</protein>
<sequence>MNSNPQDLKSLILNTNEPLIFKDVWNSKMLEWNLDKWREVLKDKELVFRSGVFEATNEPQWERKTESKKGSFEYFMEQTSSNSNWLYFDYKYLAEWFTDLADLRENISWALFGFPEKTADDSTIWIGSKGAHTPCHVDTYGFNLIHQVFGRKLWIIAPPDENLKPTRIPYEESSVYSRLNFFSPSDQEFKGR</sequence>
<comment type="caution">
    <text evidence="5">The sequence shown here is derived from an EMBL/GenBank/DDBJ whole genome shotgun (WGS) entry which is preliminary data.</text>
</comment>
<accession>A0ABQ9JIH7</accession>
<dbReference type="Pfam" id="PF13621">
    <property type="entry name" value="Cupin_8"/>
    <property type="match status" value="1"/>
</dbReference>
<comment type="subcellular location">
    <subcellularLocation>
        <location evidence="1">Cytoplasm</location>
    </subcellularLocation>
</comment>
<dbReference type="SUPFAM" id="SSF51197">
    <property type="entry name" value="Clavaminate synthase-like"/>
    <property type="match status" value="1"/>
</dbReference>
<dbReference type="PANTHER" id="PTHR12461:SF43">
    <property type="entry name" value="HSPB1-ASSOCIATED PROTEIN 1"/>
    <property type="match status" value="1"/>
</dbReference>
<feature type="domain" description="JmjC" evidence="4">
    <location>
        <begin position="82"/>
        <end position="192"/>
    </location>
</feature>
<evidence type="ECO:0000256" key="2">
    <source>
        <dbReference type="ARBA" id="ARBA00022490"/>
    </source>
</evidence>
<reference evidence="5" key="1">
    <citation type="journal article" date="2023" name="Insect Mol. Biol.">
        <title>Genome sequencing provides insights into the evolution of gene families encoding plant cell wall-degrading enzymes in longhorned beetles.</title>
        <authorList>
            <person name="Shin N.R."/>
            <person name="Okamura Y."/>
            <person name="Kirsch R."/>
            <person name="Pauchet Y."/>
        </authorList>
    </citation>
    <scope>NUCLEOTIDE SEQUENCE</scope>
    <source>
        <strain evidence="5">MMC_N1</strain>
    </source>
</reference>
<organism evidence="5 6">
    <name type="scientific">Molorchus minor</name>
    <dbReference type="NCBI Taxonomy" id="1323400"/>
    <lineage>
        <taxon>Eukaryota</taxon>
        <taxon>Metazoa</taxon>
        <taxon>Ecdysozoa</taxon>
        <taxon>Arthropoda</taxon>
        <taxon>Hexapoda</taxon>
        <taxon>Insecta</taxon>
        <taxon>Pterygota</taxon>
        <taxon>Neoptera</taxon>
        <taxon>Endopterygota</taxon>
        <taxon>Coleoptera</taxon>
        <taxon>Polyphaga</taxon>
        <taxon>Cucujiformia</taxon>
        <taxon>Chrysomeloidea</taxon>
        <taxon>Cerambycidae</taxon>
        <taxon>Lamiinae</taxon>
        <taxon>Monochamini</taxon>
        <taxon>Molorchus</taxon>
    </lineage>
</organism>
<gene>
    <name evidence="5" type="ORF">NQ317_008157</name>
</gene>
<dbReference type="EMBL" id="JAPWTJ010000489">
    <property type="protein sequence ID" value="KAJ8977965.1"/>
    <property type="molecule type" value="Genomic_DNA"/>
</dbReference>
<keyword evidence="2" id="KW-0963">Cytoplasm</keyword>
<dbReference type="PROSITE" id="PS51184">
    <property type="entry name" value="JMJC"/>
    <property type="match status" value="1"/>
</dbReference>
<name>A0ABQ9JIH7_9CUCU</name>
<dbReference type="InterPro" id="IPR041667">
    <property type="entry name" value="Cupin_8"/>
</dbReference>
<dbReference type="InterPro" id="IPR003347">
    <property type="entry name" value="JmjC_dom"/>
</dbReference>
<keyword evidence="6" id="KW-1185">Reference proteome</keyword>
<evidence type="ECO:0000256" key="3">
    <source>
        <dbReference type="ARBA" id="ARBA00037342"/>
    </source>
</evidence>
<evidence type="ECO:0000313" key="6">
    <source>
        <dbReference type="Proteomes" id="UP001162164"/>
    </source>
</evidence>
<evidence type="ECO:0000259" key="4">
    <source>
        <dbReference type="PROSITE" id="PS51184"/>
    </source>
</evidence>
<evidence type="ECO:0000256" key="1">
    <source>
        <dbReference type="ARBA" id="ARBA00004496"/>
    </source>
</evidence>
<dbReference type="PANTHER" id="PTHR12461">
    <property type="entry name" value="HYPOXIA-INDUCIBLE FACTOR 1 ALPHA INHIBITOR-RELATED"/>
    <property type="match status" value="1"/>
</dbReference>
<proteinExistence type="predicted"/>
<evidence type="ECO:0000313" key="5">
    <source>
        <dbReference type="EMBL" id="KAJ8977965.1"/>
    </source>
</evidence>